<dbReference type="EMBL" id="VEVO01000015">
    <property type="protein sequence ID" value="KAF0030673.1"/>
    <property type="molecule type" value="Genomic_DNA"/>
</dbReference>
<evidence type="ECO:0000313" key="2">
    <source>
        <dbReference type="EMBL" id="KAF0030673.1"/>
    </source>
</evidence>
<dbReference type="AlphaFoldDB" id="A0A6A4S8J7"/>
<name>A0A6A4S8J7_SCOMX</name>
<evidence type="ECO:0000256" key="1">
    <source>
        <dbReference type="SAM" id="SignalP"/>
    </source>
</evidence>
<protein>
    <submittedName>
        <fullName evidence="2">Uncharacterized protein</fullName>
    </submittedName>
</protein>
<accession>A0A6A4S8J7</accession>
<evidence type="ECO:0000313" key="3">
    <source>
        <dbReference type="Proteomes" id="UP000438429"/>
    </source>
</evidence>
<keyword evidence="1" id="KW-0732">Signal</keyword>
<comment type="caution">
    <text evidence="2">The sequence shown here is derived from an EMBL/GenBank/DDBJ whole genome shotgun (WGS) entry which is preliminary data.</text>
</comment>
<feature type="chain" id="PRO_5025411060" evidence="1">
    <location>
        <begin position="18"/>
        <end position="196"/>
    </location>
</feature>
<proteinExistence type="predicted"/>
<sequence length="196" mass="21092">MMLSLKSLLSGVYRVLALQFHIYLTSCCCGVSSGGGGADDCVLVLAVIGISLHGRGSVNTFACCTPSRLRQVKSAADELGILSDELLSDIRQVSRPFPGGSPDVNNANVRKKRLLRTFPGKLLLLAPFVKCPEISRRASGGAVVPLRRAALYPGAKECSGRFSYMDAIIRGEKCPEKLRHDIDDVMVCNAESVHNN</sequence>
<organism evidence="2 3">
    <name type="scientific">Scophthalmus maximus</name>
    <name type="common">Turbot</name>
    <name type="synonym">Psetta maxima</name>
    <dbReference type="NCBI Taxonomy" id="52904"/>
    <lineage>
        <taxon>Eukaryota</taxon>
        <taxon>Metazoa</taxon>
        <taxon>Chordata</taxon>
        <taxon>Craniata</taxon>
        <taxon>Vertebrata</taxon>
        <taxon>Euteleostomi</taxon>
        <taxon>Actinopterygii</taxon>
        <taxon>Neopterygii</taxon>
        <taxon>Teleostei</taxon>
        <taxon>Neoteleostei</taxon>
        <taxon>Acanthomorphata</taxon>
        <taxon>Carangaria</taxon>
        <taxon>Pleuronectiformes</taxon>
        <taxon>Pleuronectoidei</taxon>
        <taxon>Scophthalmidae</taxon>
        <taxon>Scophthalmus</taxon>
    </lineage>
</organism>
<feature type="signal peptide" evidence="1">
    <location>
        <begin position="1"/>
        <end position="17"/>
    </location>
</feature>
<dbReference type="Proteomes" id="UP000438429">
    <property type="component" value="Unassembled WGS sequence"/>
</dbReference>
<reference evidence="2 3" key="1">
    <citation type="submission" date="2019-06" db="EMBL/GenBank/DDBJ databases">
        <title>Draft genomes of female and male turbot (Scophthalmus maximus).</title>
        <authorList>
            <person name="Xu H."/>
            <person name="Xu X.-W."/>
            <person name="Shao C."/>
            <person name="Chen S."/>
        </authorList>
    </citation>
    <scope>NUCLEOTIDE SEQUENCE [LARGE SCALE GENOMIC DNA]</scope>
    <source>
        <strain evidence="2">Ysfricsl-2016a</strain>
        <tissue evidence="2">Blood</tissue>
    </source>
</reference>
<gene>
    <name evidence="2" type="ORF">F2P81_017404</name>
</gene>